<evidence type="ECO:0000313" key="1">
    <source>
        <dbReference type="EMBL" id="QHT93924.1"/>
    </source>
</evidence>
<protein>
    <submittedName>
        <fullName evidence="1">Uncharacterized protein</fullName>
    </submittedName>
</protein>
<reference evidence="1" key="1">
    <citation type="journal article" date="2020" name="Nature">
        <title>Giant virus diversity and host interactions through global metagenomics.</title>
        <authorList>
            <person name="Schulz F."/>
            <person name="Roux S."/>
            <person name="Paez-Espino D."/>
            <person name="Jungbluth S."/>
            <person name="Walsh D.A."/>
            <person name="Denef V.J."/>
            <person name="McMahon K.D."/>
            <person name="Konstantinidis K.T."/>
            <person name="Eloe-Fadrosh E.A."/>
            <person name="Kyrpides N.C."/>
            <person name="Woyke T."/>
        </authorList>
    </citation>
    <scope>NUCLEOTIDE SEQUENCE</scope>
    <source>
        <strain evidence="1">GVMAG-M-3300024258-14</strain>
    </source>
</reference>
<dbReference type="EMBL" id="MN740211">
    <property type="protein sequence ID" value="QHT93924.1"/>
    <property type="molecule type" value="Genomic_DNA"/>
</dbReference>
<accession>A0A6C0IL56</accession>
<sequence>MKTNKYKKINYDNNIMSLREIYSVKYEPFFDSTARKYRNIITISQNPKGPLSSLVRRVYREKLSDKEVVKSEDKCLFSIMSAKNKDRYMSLNELPLLYAFLKKQNYEINHIDLKWENRTICFIEYFI</sequence>
<dbReference type="AlphaFoldDB" id="A0A6C0IL56"/>
<name>A0A6C0IL56_9ZZZZ</name>
<organism evidence="1">
    <name type="scientific">viral metagenome</name>
    <dbReference type="NCBI Taxonomy" id="1070528"/>
    <lineage>
        <taxon>unclassified sequences</taxon>
        <taxon>metagenomes</taxon>
        <taxon>organismal metagenomes</taxon>
    </lineage>
</organism>
<proteinExistence type="predicted"/>